<reference evidence="1 3" key="1">
    <citation type="submission" date="2014-07" db="EMBL/GenBank/DDBJ databases">
        <title>Genome of Flavobacterium hydatis DSM 2063.</title>
        <authorList>
            <person name="Pipes S.E."/>
            <person name="Stropko S.J."/>
            <person name="Newman J.D."/>
        </authorList>
    </citation>
    <scope>NUCLEOTIDE SEQUENCE [LARGE SCALE GENOMIC DNA]</scope>
    <source>
        <strain evidence="1 3">DSM 2063</strain>
    </source>
</reference>
<reference evidence="2 4" key="2">
    <citation type="submission" date="2016-11" db="EMBL/GenBank/DDBJ databases">
        <title>Whole genomes of Flavobacteriaceae.</title>
        <authorList>
            <person name="Stine C."/>
            <person name="Li C."/>
            <person name="Tadesse D."/>
        </authorList>
    </citation>
    <scope>NUCLEOTIDE SEQUENCE [LARGE SCALE GENOMIC DNA]</scope>
    <source>
        <strain evidence="2 4">ATCC 29551</strain>
    </source>
</reference>
<keyword evidence="4" id="KW-1185">Reference proteome</keyword>
<comment type="caution">
    <text evidence="1">The sequence shown here is derived from an EMBL/GenBank/DDBJ whole genome shotgun (WGS) entry which is preliminary data.</text>
</comment>
<name>A0A085ZTI5_FLAHY</name>
<dbReference type="RefSeq" id="WP_035628465.1">
    <property type="nucleotide sequence ID" value="NZ_JBEWQG010000014.1"/>
</dbReference>
<evidence type="ECO:0000313" key="1">
    <source>
        <dbReference type="EMBL" id="KFF07749.1"/>
    </source>
</evidence>
<dbReference type="Proteomes" id="UP000028712">
    <property type="component" value="Unassembled WGS sequence"/>
</dbReference>
<dbReference type="Proteomes" id="UP000198424">
    <property type="component" value="Unassembled WGS sequence"/>
</dbReference>
<accession>A0A085ZTI5</accession>
<dbReference type="InterPro" id="IPR016024">
    <property type="entry name" value="ARM-type_fold"/>
</dbReference>
<dbReference type="SUPFAM" id="SSF48371">
    <property type="entry name" value="ARM repeat"/>
    <property type="match status" value="1"/>
</dbReference>
<dbReference type="eggNOG" id="COG4335">
    <property type="taxonomic scope" value="Bacteria"/>
</dbReference>
<evidence type="ECO:0000313" key="2">
    <source>
        <dbReference type="EMBL" id="OXA85315.1"/>
    </source>
</evidence>
<protein>
    <submittedName>
        <fullName evidence="1">DNA alkylation repair protein</fullName>
    </submittedName>
</protein>
<proteinExistence type="predicted"/>
<dbReference type="Gene3D" id="1.25.40.290">
    <property type="entry name" value="ARM repeat domains"/>
    <property type="match status" value="1"/>
</dbReference>
<gene>
    <name evidence="2" type="ORF">B0A62_24665</name>
    <name evidence="1" type="ORF">IW20_24340</name>
</gene>
<dbReference type="STRING" id="991.IW20_24340"/>
<evidence type="ECO:0000313" key="3">
    <source>
        <dbReference type="Proteomes" id="UP000028712"/>
    </source>
</evidence>
<dbReference type="OrthoDB" id="9797162at2"/>
<evidence type="ECO:0000313" key="4">
    <source>
        <dbReference type="Proteomes" id="UP000198424"/>
    </source>
</evidence>
<dbReference type="AlphaFoldDB" id="A0A085ZTI5"/>
<organism evidence="1 3">
    <name type="scientific">Flavobacterium hydatis</name>
    <name type="common">Cytophaga aquatilis</name>
    <dbReference type="NCBI Taxonomy" id="991"/>
    <lineage>
        <taxon>Bacteria</taxon>
        <taxon>Pseudomonadati</taxon>
        <taxon>Bacteroidota</taxon>
        <taxon>Flavobacteriia</taxon>
        <taxon>Flavobacteriales</taxon>
        <taxon>Flavobacteriaceae</taxon>
        <taxon>Flavobacterium</taxon>
    </lineage>
</organism>
<dbReference type="EMBL" id="JPRM01000055">
    <property type="protein sequence ID" value="KFF07749.1"/>
    <property type="molecule type" value="Genomic_DNA"/>
</dbReference>
<sequence>MTEIKRKGSRSTKDIPKDILEKLNKGEIETANLVEWLAIDQKLLLKNFLEQNNRLNYLEPIIATIDTLKKQTVNTINEAIGTSLFKLAKSEGDIELFAILSKHTSDLIRCWATYTIGKNTERSIDEMLEEIQFFAADKHFGVREISWLAVRQTIARNLNESLTILSKWTKHADENVRRFASEATRPRGVWCEHIEELKQNPKLGLIILESLKSDKSKYVQDSVGNWLNDASKTNPEFVIAICENWKNISPTKETAYIIKKALRTIEK</sequence>
<dbReference type="EMBL" id="MUGY01000060">
    <property type="protein sequence ID" value="OXA85315.1"/>
    <property type="molecule type" value="Genomic_DNA"/>
</dbReference>
<dbReference type="InterPro" id="IPR014825">
    <property type="entry name" value="DNA_alkylation"/>
</dbReference>
<dbReference type="Pfam" id="PF08713">
    <property type="entry name" value="DNA_alkylation"/>
    <property type="match status" value="1"/>
</dbReference>